<evidence type="ECO:0000259" key="4">
    <source>
        <dbReference type="Pfam" id="PF00149"/>
    </source>
</evidence>
<dbReference type="CDD" id="cd07385">
    <property type="entry name" value="MPP_YkuE_C"/>
    <property type="match status" value="1"/>
</dbReference>
<dbReference type="RefSeq" id="WP_159547163.1">
    <property type="nucleotide sequence ID" value="NZ_CP047156.1"/>
</dbReference>
<accession>A0A7L4YTD8</accession>
<dbReference type="Proteomes" id="UP000463857">
    <property type="component" value="Chromosome"/>
</dbReference>
<dbReference type="GO" id="GO:0008758">
    <property type="term" value="F:UDP-2,3-diacylglucosamine hydrolase activity"/>
    <property type="evidence" value="ECO:0007669"/>
    <property type="project" value="TreeGrafter"/>
</dbReference>
<organism evidence="5 6">
    <name type="scientific">Epidermidibacterium keratini</name>
    <dbReference type="NCBI Taxonomy" id="1891644"/>
    <lineage>
        <taxon>Bacteria</taxon>
        <taxon>Bacillati</taxon>
        <taxon>Actinomycetota</taxon>
        <taxon>Actinomycetes</taxon>
        <taxon>Sporichthyales</taxon>
        <taxon>Sporichthyaceae</taxon>
        <taxon>Epidermidibacterium</taxon>
    </lineage>
</organism>
<feature type="transmembrane region" description="Helical" evidence="3">
    <location>
        <begin position="37"/>
        <end position="57"/>
    </location>
</feature>
<dbReference type="PANTHER" id="PTHR31302">
    <property type="entry name" value="TRANSMEMBRANE PROTEIN WITH METALLOPHOSPHOESTERASE DOMAIN-RELATED"/>
    <property type="match status" value="1"/>
</dbReference>
<name>A0A7L4YTD8_9ACTN</name>
<feature type="domain" description="Calcineurin-like phosphoesterase" evidence="4">
    <location>
        <begin position="149"/>
        <end position="318"/>
    </location>
</feature>
<dbReference type="OrthoDB" id="9780884at2"/>
<reference evidence="5 6" key="1">
    <citation type="journal article" date="2018" name="Int. J. Syst. Evol. Microbiol.">
        <title>Epidermidibacterium keratini gen. nov., sp. nov., a member of the family Sporichthyaceae, isolated from keratin epidermis.</title>
        <authorList>
            <person name="Lee D.G."/>
            <person name="Trujillo M.E."/>
            <person name="Kang S."/>
            <person name="Nam J.J."/>
            <person name="Kim Y.J."/>
        </authorList>
    </citation>
    <scope>NUCLEOTIDE SEQUENCE [LARGE SCALE GENOMIC DNA]</scope>
    <source>
        <strain evidence="5 6">EPI-7</strain>
    </source>
</reference>
<feature type="transmembrane region" description="Helical" evidence="3">
    <location>
        <begin position="105"/>
        <end position="124"/>
    </location>
</feature>
<dbReference type="KEGG" id="eke:EK0264_18330"/>
<dbReference type="SUPFAM" id="SSF56300">
    <property type="entry name" value="Metallo-dependent phosphatases"/>
    <property type="match status" value="1"/>
</dbReference>
<dbReference type="GO" id="GO:0016020">
    <property type="term" value="C:membrane"/>
    <property type="evidence" value="ECO:0007669"/>
    <property type="project" value="GOC"/>
</dbReference>
<dbReference type="InParanoid" id="A0A7L4YTD8"/>
<dbReference type="Pfam" id="PF00149">
    <property type="entry name" value="Metallophos"/>
    <property type="match status" value="1"/>
</dbReference>
<proteinExistence type="predicted"/>
<protein>
    <submittedName>
        <fullName evidence="5">Metallophosphoesterase</fullName>
    </submittedName>
</protein>
<dbReference type="Gene3D" id="3.60.21.10">
    <property type="match status" value="1"/>
</dbReference>
<dbReference type="PANTHER" id="PTHR31302:SF31">
    <property type="entry name" value="PHOSPHODIESTERASE YAEI"/>
    <property type="match status" value="1"/>
</dbReference>
<feature type="transmembrane region" description="Helical" evidence="3">
    <location>
        <begin position="64"/>
        <end position="85"/>
    </location>
</feature>
<dbReference type="EMBL" id="CP047156">
    <property type="protein sequence ID" value="QHC02039.1"/>
    <property type="molecule type" value="Genomic_DNA"/>
</dbReference>
<dbReference type="InterPro" id="IPR004843">
    <property type="entry name" value="Calcineurin-like_PHP"/>
</dbReference>
<keyword evidence="6" id="KW-1185">Reference proteome</keyword>
<evidence type="ECO:0000256" key="1">
    <source>
        <dbReference type="ARBA" id="ARBA00022723"/>
    </source>
</evidence>
<keyword evidence="1" id="KW-0479">Metal-binding</keyword>
<sequence>MRARLLPFILVLFAVSAILHGYVAYRLLIGLAGITPSVALSVALVLSLVHVGLLMLAHGRGFDIAAVMGDTWLGIIFQLFVWCLLTEPLRLVLALAGFEPGPRDVISGIVALALAAIALAWGAFRALGPVRPKYVEITLPRLPAALDGLRIVQIADTHCSPYLGPAWMRRVVRAVNAERPDIACHTGDLADGPTSRRTPAIRELSKVQAPQRFFITGNHEYFTDAEYWGRTMTELGWDFLHNRHVRFDRDGSTLVIAGIDDPTGAARGIAGHGPHLNAALEGVSGDECVLLLAHQPAQIADAVRHGGIDLQLSGHTHGGQMWPFHYLVRLDQKIVAGLAARGDTQIYVSRGVGFWGPPFRIGAPPELTVITLRSGTDPQSV</sequence>
<evidence type="ECO:0000313" key="5">
    <source>
        <dbReference type="EMBL" id="QHC02039.1"/>
    </source>
</evidence>
<keyword evidence="3" id="KW-0472">Membrane</keyword>
<evidence type="ECO:0000256" key="3">
    <source>
        <dbReference type="SAM" id="Phobius"/>
    </source>
</evidence>
<evidence type="ECO:0000256" key="2">
    <source>
        <dbReference type="ARBA" id="ARBA00022801"/>
    </source>
</evidence>
<dbReference type="InterPro" id="IPR029052">
    <property type="entry name" value="Metallo-depent_PP-like"/>
</dbReference>
<dbReference type="GO" id="GO:0046872">
    <property type="term" value="F:metal ion binding"/>
    <property type="evidence" value="ECO:0007669"/>
    <property type="project" value="UniProtKB-KW"/>
</dbReference>
<keyword evidence="3" id="KW-0812">Transmembrane</keyword>
<gene>
    <name evidence="5" type="ORF">EK0264_18330</name>
</gene>
<dbReference type="GO" id="GO:0009245">
    <property type="term" value="P:lipid A biosynthetic process"/>
    <property type="evidence" value="ECO:0007669"/>
    <property type="project" value="TreeGrafter"/>
</dbReference>
<keyword evidence="2" id="KW-0378">Hydrolase</keyword>
<keyword evidence="3" id="KW-1133">Transmembrane helix</keyword>
<dbReference type="AlphaFoldDB" id="A0A7L4YTD8"/>
<dbReference type="InterPro" id="IPR051158">
    <property type="entry name" value="Metallophosphoesterase_sf"/>
</dbReference>
<evidence type="ECO:0000313" key="6">
    <source>
        <dbReference type="Proteomes" id="UP000463857"/>
    </source>
</evidence>